<dbReference type="AlphaFoldDB" id="A0A7W8FSZ2"/>
<dbReference type="Proteomes" id="UP000525923">
    <property type="component" value="Unassembled WGS sequence"/>
</dbReference>
<evidence type="ECO:0000313" key="1">
    <source>
        <dbReference type="EMBL" id="MBB5179516.1"/>
    </source>
</evidence>
<sequence length="84" mass="9144">MAIDAARILSEIEKHTALARKADPAKMRESIAAIRVLCDLLLDDDRPAAEKPQAIPLASPQVQTVSSVNKLKEDDANGDSLFEF</sequence>
<organism evidence="1 2">
    <name type="scientific">Planococcus koreensis</name>
    <dbReference type="NCBI Taxonomy" id="112331"/>
    <lineage>
        <taxon>Bacteria</taxon>
        <taxon>Bacillati</taxon>
        <taxon>Bacillota</taxon>
        <taxon>Bacilli</taxon>
        <taxon>Bacillales</taxon>
        <taxon>Caryophanaceae</taxon>
        <taxon>Planococcus</taxon>
    </lineage>
</organism>
<dbReference type="EMBL" id="JACHHE010000002">
    <property type="protein sequence ID" value="MBB5179516.1"/>
    <property type="molecule type" value="Genomic_DNA"/>
</dbReference>
<accession>A0A7W8FSZ2</accession>
<reference evidence="1 2" key="1">
    <citation type="submission" date="2020-08" db="EMBL/GenBank/DDBJ databases">
        <title>Genomic Encyclopedia of Type Strains, Phase IV (KMG-IV): sequencing the most valuable type-strain genomes for metagenomic binning, comparative biology and taxonomic classification.</title>
        <authorList>
            <person name="Goeker M."/>
        </authorList>
    </citation>
    <scope>NUCLEOTIDE SEQUENCE [LARGE SCALE GENOMIC DNA]</scope>
    <source>
        <strain evidence="1 2">DSM 15895</strain>
    </source>
</reference>
<evidence type="ECO:0000313" key="2">
    <source>
        <dbReference type="Proteomes" id="UP000525923"/>
    </source>
</evidence>
<dbReference type="InterPro" id="IPR035218">
    <property type="entry name" value="DUF5327"/>
</dbReference>
<dbReference type="RefSeq" id="WP_135500835.1">
    <property type="nucleotide sequence ID" value="NZ_JACHHE010000002.1"/>
</dbReference>
<gene>
    <name evidence="1" type="ORF">HNQ44_000940</name>
</gene>
<protein>
    <submittedName>
        <fullName evidence="1">Anti-sigma factor RsiW</fullName>
    </submittedName>
</protein>
<dbReference type="OrthoDB" id="2361717at2"/>
<name>A0A7W8FSZ2_9BACL</name>
<comment type="caution">
    <text evidence="1">The sequence shown here is derived from an EMBL/GenBank/DDBJ whole genome shotgun (WGS) entry which is preliminary data.</text>
</comment>
<proteinExistence type="predicted"/>
<dbReference type="Pfam" id="PF17261">
    <property type="entry name" value="DUF5327"/>
    <property type="match status" value="1"/>
</dbReference>
<keyword evidence="2" id="KW-1185">Reference proteome</keyword>